<dbReference type="Proteomes" id="UP000585614">
    <property type="component" value="Unassembled WGS sequence"/>
</dbReference>
<organism evidence="1 2">
    <name type="scientific">Rhinolophus ferrumequinum</name>
    <name type="common">Greater horseshoe bat</name>
    <dbReference type="NCBI Taxonomy" id="59479"/>
    <lineage>
        <taxon>Eukaryota</taxon>
        <taxon>Metazoa</taxon>
        <taxon>Chordata</taxon>
        <taxon>Craniata</taxon>
        <taxon>Vertebrata</taxon>
        <taxon>Euteleostomi</taxon>
        <taxon>Mammalia</taxon>
        <taxon>Eutheria</taxon>
        <taxon>Laurasiatheria</taxon>
        <taxon>Chiroptera</taxon>
        <taxon>Yinpterochiroptera</taxon>
        <taxon>Rhinolophoidea</taxon>
        <taxon>Rhinolophidae</taxon>
        <taxon>Rhinolophinae</taxon>
        <taxon>Rhinolophus</taxon>
    </lineage>
</organism>
<evidence type="ECO:0000313" key="2">
    <source>
        <dbReference type="Proteomes" id="UP000585614"/>
    </source>
</evidence>
<reference evidence="1 2" key="1">
    <citation type="journal article" date="2020" name="Nature">
        <title>Six reference-quality genomes reveal evolution of bat adaptations.</title>
        <authorList>
            <person name="Jebb D."/>
            <person name="Huang Z."/>
            <person name="Pippel M."/>
            <person name="Hughes G.M."/>
            <person name="Lavrichenko K."/>
            <person name="Devanna P."/>
            <person name="Winkler S."/>
            <person name="Jermiin L.S."/>
            <person name="Skirmuntt E.C."/>
            <person name="Katzourakis A."/>
            <person name="Burkitt-Gray L."/>
            <person name="Ray D.A."/>
            <person name="Sullivan K.A.M."/>
            <person name="Roscito J.G."/>
            <person name="Kirilenko B.M."/>
            <person name="Davalos L.M."/>
            <person name="Corthals A.P."/>
            <person name="Power M.L."/>
            <person name="Jones G."/>
            <person name="Ransome R.D."/>
            <person name="Dechmann D.K.N."/>
            <person name="Locatelli A.G."/>
            <person name="Puechmaille S.J."/>
            <person name="Fedrigo O."/>
            <person name="Jarvis E.D."/>
            <person name="Hiller M."/>
            <person name="Vernes S.C."/>
            <person name="Myers E.W."/>
            <person name="Teeling E.C."/>
        </authorList>
    </citation>
    <scope>NUCLEOTIDE SEQUENCE [LARGE SCALE GENOMIC DNA]</scope>
    <source>
        <strain evidence="1">MRhiFer1</strain>
        <tissue evidence="1">Lung</tissue>
    </source>
</reference>
<name>A0A7J7SXX8_RHIFE</name>
<sequence length="122" mass="13335">MWPPSSKLPGSSALCPPLPPTQVCSLHIQQSRYCHSRLQILAGSTCHPFPALFLPVPARGRPTFFLKQSGLLSRKSTTVSTLRCPSCSATTDTWLLSPPILPHAALYVLSTGPYQTTFCFTY</sequence>
<gene>
    <name evidence="1" type="ORF">mRhiFer1_009009</name>
</gene>
<protein>
    <submittedName>
        <fullName evidence="1">Uncharacterized protein</fullName>
    </submittedName>
</protein>
<dbReference type="EMBL" id="JACAGC010000021">
    <property type="protein sequence ID" value="KAF6293093.1"/>
    <property type="molecule type" value="Genomic_DNA"/>
</dbReference>
<dbReference type="AlphaFoldDB" id="A0A7J7SXX8"/>
<proteinExistence type="predicted"/>
<accession>A0A7J7SXX8</accession>
<evidence type="ECO:0000313" key="1">
    <source>
        <dbReference type="EMBL" id="KAF6293093.1"/>
    </source>
</evidence>
<comment type="caution">
    <text evidence="1">The sequence shown here is derived from an EMBL/GenBank/DDBJ whole genome shotgun (WGS) entry which is preliminary data.</text>
</comment>